<keyword evidence="1" id="KW-0472">Membrane</keyword>
<evidence type="ECO:0000313" key="2">
    <source>
        <dbReference type="EMBL" id="NKI32362.1"/>
    </source>
</evidence>
<feature type="transmembrane region" description="Helical" evidence="1">
    <location>
        <begin position="7"/>
        <end position="29"/>
    </location>
</feature>
<comment type="caution">
    <text evidence="2">The sequence shown here is derived from an EMBL/GenBank/DDBJ whole genome shotgun (WGS) entry which is preliminary data.</text>
</comment>
<proteinExistence type="predicted"/>
<organism evidence="2 3">
    <name type="scientific">Croceivirga thetidis</name>
    <dbReference type="NCBI Taxonomy" id="2721623"/>
    <lineage>
        <taxon>Bacteria</taxon>
        <taxon>Pseudomonadati</taxon>
        <taxon>Bacteroidota</taxon>
        <taxon>Flavobacteriia</taxon>
        <taxon>Flavobacteriales</taxon>
        <taxon>Flavobacteriaceae</taxon>
        <taxon>Croceivirga</taxon>
    </lineage>
</organism>
<reference evidence="2 3" key="1">
    <citation type="submission" date="2020-04" db="EMBL/GenBank/DDBJ databases">
        <authorList>
            <person name="Yoon J."/>
        </authorList>
    </citation>
    <scope>NUCLEOTIDE SEQUENCE [LARGE SCALE GENOMIC DNA]</scope>
    <source>
        <strain evidence="2 3">DJ-13</strain>
    </source>
</reference>
<keyword evidence="1" id="KW-1133">Transmembrane helix</keyword>
<feature type="transmembrane region" description="Helical" evidence="1">
    <location>
        <begin position="41"/>
        <end position="60"/>
    </location>
</feature>
<evidence type="ECO:0000313" key="3">
    <source>
        <dbReference type="Proteomes" id="UP000718451"/>
    </source>
</evidence>
<accession>A0ABX1GQZ6</accession>
<name>A0ABX1GQZ6_9FLAO</name>
<evidence type="ECO:0000256" key="1">
    <source>
        <dbReference type="SAM" id="Phobius"/>
    </source>
</evidence>
<dbReference type="EMBL" id="JAAWWL010000002">
    <property type="protein sequence ID" value="NKI32362.1"/>
    <property type="molecule type" value="Genomic_DNA"/>
</dbReference>
<protein>
    <recommendedName>
        <fullName evidence="4">DUF3955 domain-containing protein</fullName>
    </recommendedName>
</protein>
<keyword evidence="3" id="KW-1185">Reference proteome</keyword>
<dbReference type="RefSeq" id="WP_168552569.1">
    <property type="nucleotide sequence ID" value="NZ_JAAWWL010000002.1"/>
</dbReference>
<keyword evidence="1" id="KW-0812">Transmembrane</keyword>
<sequence length="72" mass="7812">MDLKRKWLLTGGFGALLYGFGICCVIESAFYKHSGAPLWEWVVLGTVSLSILLTGTVLLIKAGILGQKLKSE</sequence>
<gene>
    <name evidence="2" type="ORF">HCU67_10440</name>
</gene>
<dbReference type="Proteomes" id="UP000718451">
    <property type="component" value="Unassembled WGS sequence"/>
</dbReference>
<evidence type="ECO:0008006" key="4">
    <source>
        <dbReference type="Google" id="ProtNLM"/>
    </source>
</evidence>